<dbReference type="EMBL" id="JAAAIN010001314">
    <property type="protein sequence ID" value="KAG0304379.1"/>
    <property type="molecule type" value="Genomic_DNA"/>
</dbReference>
<organism evidence="6 7">
    <name type="scientific">Linnemannia gamsii</name>
    <dbReference type="NCBI Taxonomy" id="64522"/>
    <lineage>
        <taxon>Eukaryota</taxon>
        <taxon>Fungi</taxon>
        <taxon>Fungi incertae sedis</taxon>
        <taxon>Mucoromycota</taxon>
        <taxon>Mortierellomycotina</taxon>
        <taxon>Mortierellomycetes</taxon>
        <taxon>Mortierellales</taxon>
        <taxon>Mortierellaceae</taxon>
        <taxon>Linnemannia</taxon>
    </lineage>
</organism>
<feature type="compositionally biased region" description="Low complexity" evidence="4">
    <location>
        <begin position="251"/>
        <end position="263"/>
    </location>
</feature>
<keyword evidence="7" id="KW-1185">Reference proteome</keyword>
<feature type="region of interest" description="Disordered" evidence="4">
    <location>
        <begin position="332"/>
        <end position="385"/>
    </location>
</feature>
<feature type="region of interest" description="Disordered" evidence="4">
    <location>
        <begin position="506"/>
        <end position="609"/>
    </location>
</feature>
<dbReference type="PROSITE" id="PS50127">
    <property type="entry name" value="UBC_2"/>
    <property type="match status" value="1"/>
</dbReference>
<feature type="active site" description="Glycyl thioester intermediate" evidence="3">
    <location>
        <position position="90"/>
    </location>
</feature>
<dbReference type="SMART" id="SM00212">
    <property type="entry name" value="UBCc"/>
    <property type="match status" value="1"/>
</dbReference>
<evidence type="ECO:0000256" key="1">
    <source>
        <dbReference type="ARBA" id="ARBA00022679"/>
    </source>
</evidence>
<proteinExistence type="predicted"/>
<feature type="compositionally biased region" description="Low complexity" evidence="4">
    <location>
        <begin position="467"/>
        <end position="477"/>
    </location>
</feature>
<feature type="compositionally biased region" description="Basic and acidic residues" evidence="4">
    <location>
        <begin position="561"/>
        <end position="576"/>
    </location>
</feature>
<dbReference type="InterPro" id="IPR016135">
    <property type="entry name" value="UBQ-conjugating_enzyme/RWD"/>
</dbReference>
<keyword evidence="2" id="KW-0833">Ubl conjugation pathway</keyword>
<reference evidence="6" key="1">
    <citation type="journal article" date="2020" name="Fungal Divers.">
        <title>Resolving the Mortierellaceae phylogeny through synthesis of multi-gene phylogenetics and phylogenomics.</title>
        <authorList>
            <person name="Vandepol N."/>
            <person name="Liber J."/>
            <person name="Desiro A."/>
            <person name="Na H."/>
            <person name="Kennedy M."/>
            <person name="Barry K."/>
            <person name="Grigoriev I.V."/>
            <person name="Miller A.N."/>
            <person name="O'Donnell K."/>
            <person name="Stajich J.E."/>
            <person name="Bonito G."/>
        </authorList>
    </citation>
    <scope>NUCLEOTIDE SEQUENCE</scope>
    <source>
        <strain evidence="6">NVP60</strain>
    </source>
</reference>
<evidence type="ECO:0000256" key="3">
    <source>
        <dbReference type="PROSITE-ProRule" id="PRU10133"/>
    </source>
</evidence>
<feature type="region of interest" description="Disordered" evidence="4">
    <location>
        <begin position="433"/>
        <end position="490"/>
    </location>
</feature>
<gene>
    <name evidence="6" type="primary">UBE2T</name>
    <name evidence="6" type="ORF">BGZ97_001526</name>
</gene>
<keyword evidence="1" id="KW-0808">Transferase</keyword>
<evidence type="ECO:0000256" key="2">
    <source>
        <dbReference type="ARBA" id="ARBA00022786"/>
    </source>
</evidence>
<feature type="compositionally biased region" description="Low complexity" evidence="4">
    <location>
        <begin position="338"/>
        <end position="357"/>
    </location>
</feature>
<feature type="region of interest" description="Disordered" evidence="4">
    <location>
        <begin position="180"/>
        <end position="269"/>
    </location>
</feature>
<evidence type="ECO:0000313" key="6">
    <source>
        <dbReference type="EMBL" id="KAG0304379.1"/>
    </source>
</evidence>
<feature type="compositionally biased region" description="Polar residues" evidence="4">
    <location>
        <begin position="433"/>
        <end position="442"/>
    </location>
</feature>
<dbReference type="Proteomes" id="UP000823405">
    <property type="component" value="Unassembled WGS sequence"/>
</dbReference>
<dbReference type="CDD" id="cd23805">
    <property type="entry name" value="UBCc_UBE2T"/>
    <property type="match status" value="1"/>
</dbReference>
<evidence type="ECO:0000313" key="7">
    <source>
        <dbReference type="Proteomes" id="UP000823405"/>
    </source>
</evidence>
<feature type="domain" description="UBC core" evidence="5">
    <location>
        <begin position="7"/>
        <end position="156"/>
    </location>
</feature>
<name>A0A9P6QW66_9FUNG</name>
<sequence>MAVVDKRILIRMRKELKDLEQTPPGVVCYPINDNIVHLQAEIAGPEDSPYHGGSFKIDIHIPERYPFEPPRCQFLTRVYHPNIDEQGLICLDILKTQPKGTWLPSINITTMLISLQLLLAQPNPDDPLLVDVATEFKENRELFKYKAKEFTKQYATGAQDTKDTLSGSDGETRMVTLKELESVKEDSANPSTTSLSQSSSSSAWSAPPTPVTTTALSLKTGFSGSVSAPTERISLSRPTHKKLTLSRRPTASAAASAASAASAPFVAPRRKSSVDQGSVLETRELTPDKVQGEELTPAFRAVKGESMPESVYVSQNKPTSQQYGYPTLQDTIPATNYPTPQNTSPDTDTTTTGASDTEAIKADKKRGAESIKSEEPTADTEVKMKKVKSEKRTAIAFVNTSRSCARNVCEGSNAIIHIAREGFNTTAYTTSLESPASITGSNSSAPTPSDSATALPAGTEVDQSTTPRSPARPAAKSPSPPPGSQELSVVKSSRFSASPLIAIASTKSAPKESRVIEDMSSAQETMTQEPELQPPPSPGSSDASEQLQTVSPYNKNKGKSKAVDDFKMDMDPRETDQNEPVSRTTHKRQDGTFSFMDDVSTTTTTTTSVSTETLTVAKKRNLLKKNRK</sequence>
<dbReference type="Gene3D" id="3.10.110.10">
    <property type="entry name" value="Ubiquitin Conjugating Enzyme"/>
    <property type="match status" value="1"/>
</dbReference>
<dbReference type="OrthoDB" id="9978460at2759"/>
<dbReference type="GO" id="GO:0016740">
    <property type="term" value="F:transferase activity"/>
    <property type="evidence" value="ECO:0007669"/>
    <property type="project" value="UniProtKB-KW"/>
</dbReference>
<feature type="compositionally biased region" description="Low complexity" evidence="4">
    <location>
        <begin position="188"/>
        <end position="218"/>
    </location>
</feature>
<dbReference type="InterPro" id="IPR023313">
    <property type="entry name" value="UBQ-conjugating_AS"/>
</dbReference>
<comment type="caution">
    <text evidence="6">The sequence shown here is derived from an EMBL/GenBank/DDBJ whole genome shotgun (WGS) entry which is preliminary data.</text>
</comment>
<protein>
    <submittedName>
        <fullName evidence="6">Ubiquitin-conjugating enzyme E2 T</fullName>
    </submittedName>
</protein>
<dbReference type="AlphaFoldDB" id="A0A9P6QW66"/>
<dbReference type="Pfam" id="PF00179">
    <property type="entry name" value="UQ_con"/>
    <property type="match status" value="1"/>
</dbReference>
<evidence type="ECO:0000259" key="5">
    <source>
        <dbReference type="PROSITE" id="PS50127"/>
    </source>
</evidence>
<feature type="compositionally biased region" description="Polar residues" evidence="4">
    <location>
        <begin position="520"/>
        <end position="530"/>
    </location>
</feature>
<feature type="compositionally biased region" description="Low complexity" evidence="4">
    <location>
        <begin position="599"/>
        <end position="609"/>
    </location>
</feature>
<dbReference type="InterPro" id="IPR050113">
    <property type="entry name" value="Ub_conjugating_enzyme"/>
</dbReference>
<accession>A0A9P6QW66</accession>
<dbReference type="SUPFAM" id="SSF54495">
    <property type="entry name" value="UBC-like"/>
    <property type="match status" value="1"/>
</dbReference>
<dbReference type="PROSITE" id="PS00183">
    <property type="entry name" value="UBC_1"/>
    <property type="match status" value="1"/>
</dbReference>
<evidence type="ECO:0000256" key="4">
    <source>
        <dbReference type="SAM" id="MobiDB-lite"/>
    </source>
</evidence>
<feature type="compositionally biased region" description="Basic and acidic residues" evidence="4">
    <location>
        <begin position="358"/>
        <end position="384"/>
    </location>
</feature>
<feature type="compositionally biased region" description="Low complexity" evidence="4">
    <location>
        <begin position="443"/>
        <end position="457"/>
    </location>
</feature>
<dbReference type="InterPro" id="IPR000608">
    <property type="entry name" value="UBC"/>
</dbReference>
<feature type="compositionally biased region" description="Polar residues" evidence="4">
    <location>
        <begin position="539"/>
        <end position="554"/>
    </location>
</feature>
<dbReference type="PANTHER" id="PTHR24067">
    <property type="entry name" value="UBIQUITIN-CONJUGATING ENZYME E2"/>
    <property type="match status" value="1"/>
</dbReference>